<evidence type="ECO:0000313" key="2">
    <source>
        <dbReference type="EMBL" id="AUJ32485.1"/>
    </source>
</evidence>
<sequence>MINSKQLKISFWLAIIIVLVKIIKVLYFKTAWATSLFQSSFLMLQTGNWLLLLVLLLWYLIFLTLIFYLIFRIINFLIRKIRIAWLHD</sequence>
<keyword evidence="1" id="KW-0812">Transmembrane</keyword>
<feature type="transmembrane region" description="Helical" evidence="1">
    <location>
        <begin position="9"/>
        <end position="28"/>
    </location>
</feature>
<feature type="transmembrane region" description="Helical" evidence="1">
    <location>
        <begin position="48"/>
        <end position="71"/>
    </location>
</feature>
<evidence type="ECO:0000256" key="1">
    <source>
        <dbReference type="SAM" id="Phobius"/>
    </source>
</evidence>
<name>A0A3S6R1M7_9LACO</name>
<reference evidence="2 3" key="1">
    <citation type="submission" date="2016-11" db="EMBL/GenBank/DDBJ databases">
        <title>Interaction between Lactobacillus species and yeast in water kefir.</title>
        <authorList>
            <person name="Behr J."/>
            <person name="Xu D."/>
            <person name="Vogel R.F."/>
        </authorList>
    </citation>
    <scope>NUCLEOTIDE SEQUENCE [LARGE SCALE GENOMIC DNA]</scope>
    <source>
        <strain evidence="2 3">TMW 1.1827</strain>
    </source>
</reference>
<dbReference type="KEGG" id="lng:BSQ50_07840"/>
<proteinExistence type="predicted"/>
<gene>
    <name evidence="2" type="ORF">BSQ50_07840</name>
</gene>
<keyword evidence="1" id="KW-0472">Membrane</keyword>
<organism evidence="2 3">
    <name type="scientific">Liquorilactobacillus nagelii</name>
    <dbReference type="NCBI Taxonomy" id="82688"/>
    <lineage>
        <taxon>Bacteria</taxon>
        <taxon>Bacillati</taxon>
        <taxon>Bacillota</taxon>
        <taxon>Bacilli</taxon>
        <taxon>Lactobacillales</taxon>
        <taxon>Lactobacillaceae</taxon>
        <taxon>Liquorilactobacillus</taxon>
    </lineage>
</organism>
<dbReference type="AlphaFoldDB" id="A0A3S6R1M7"/>
<keyword evidence="1" id="KW-1133">Transmembrane helix</keyword>
<dbReference type="EMBL" id="CP018180">
    <property type="protein sequence ID" value="AUJ32485.1"/>
    <property type="molecule type" value="Genomic_DNA"/>
</dbReference>
<keyword evidence="3" id="KW-1185">Reference proteome</keyword>
<accession>A0A3S6R1M7</accession>
<dbReference type="Proteomes" id="UP000324497">
    <property type="component" value="Chromosome"/>
</dbReference>
<evidence type="ECO:0000313" key="3">
    <source>
        <dbReference type="Proteomes" id="UP000324497"/>
    </source>
</evidence>
<protein>
    <submittedName>
        <fullName evidence="2">Uncharacterized protein</fullName>
    </submittedName>
</protein>